<keyword evidence="6" id="KW-0496">Mitochondrion</keyword>
<dbReference type="GO" id="GO:0016020">
    <property type="term" value="C:membrane"/>
    <property type="evidence" value="ECO:0007669"/>
    <property type="project" value="UniProtKB-SubCell"/>
</dbReference>
<proteinExistence type="inferred from homology"/>
<evidence type="ECO:0000313" key="9">
    <source>
        <dbReference type="EMBL" id="OCL03100.1"/>
    </source>
</evidence>
<dbReference type="PANTHER" id="PTHR48182">
    <property type="entry name" value="PROTEIN SERAC1"/>
    <property type="match status" value="1"/>
</dbReference>
<organism evidence="9 10">
    <name type="scientific">Glonium stellatum</name>
    <dbReference type="NCBI Taxonomy" id="574774"/>
    <lineage>
        <taxon>Eukaryota</taxon>
        <taxon>Fungi</taxon>
        <taxon>Dikarya</taxon>
        <taxon>Ascomycota</taxon>
        <taxon>Pezizomycotina</taxon>
        <taxon>Dothideomycetes</taxon>
        <taxon>Pleosporomycetidae</taxon>
        <taxon>Gloniales</taxon>
        <taxon>Gloniaceae</taxon>
        <taxon>Glonium</taxon>
    </lineage>
</organism>
<evidence type="ECO:0000313" key="10">
    <source>
        <dbReference type="Proteomes" id="UP000250140"/>
    </source>
</evidence>
<protein>
    <recommendedName>
        <fullName evidence="8">DUF676 domain-containing protein</fullName>
    </recommendedName>
</protein>
<feature type="domain" description="DUF676" evidence="8">
    <location>
        <begin position="87"/>
        <end position="165"/>
    </location>
</feature>
<dbReference type="Gene3D" id="3.40.50.1820">
    <property type="entry name" value="alpha/beta hydrolase"/>
    <property type="match status" value="1"/>
</dbReference>
<keyword evidence="10" id="KW-1185">Reference proteome</keyword>
<dbReference type="AlphaFoldDB" id="A0A8E2EQQ2"/>
<keyword evidence="5" id="KW-0256">Endoplasmic reticulum</keyword>
<evidence type="ECO:0000256" key="3">
    <source>
        <dbReference type="ARBA" id="ARBA00004370"/>
    </source>
</evidence>
<comment type="similarity">
    <text evidence="4">Belongs to the putative lipase ROG1 family.</text>
</comment>
<reference evidence="9 10" key="1">
    <citation type="journal article" date="2016" name="Nat. Commun.">
        <title>Ectomycorrhizal ecology is imprinted in the genome of the dominant symbiotic fungus Cenococcum geophilum.</title>
        <authorList>
            <consortium name="DOE Joint Genome Institute"/>
            <person name="Peter M."/>
            <person name="Kohler A."/>
            <person name="Ohm R.A."/>
            <person name="Kuo A."/>
            <person name="Krutzmann J."/>
            <person name="Morin E."/>
            <person name="Arend M."/>
            <person name="Barry K.W."/>
            <person name="Binder M."/>
            <person name="Choi C."/>
            <person name="Clum A."/>
            <person name="Copeland A."/>
            <person name="Grisel N."/>
            <person name="Haridas S."/>
            <person name="Kipfer T."/>
            <person name="LaButti K."/>
            <person name="Lindquist E."/>
            <person name="Lipzen A."/>
            <person name="Maire R."/>
            <person name="Meier B."/>
            <person name="Mihaltcheva S."/>
            <person name="Molinier V."/>
            <person name="Murat C."/>
            <person name="Poggeler S."/>
            <person name="Quandt C.A."/>
            <person name="Sperisen C."/>
            <person name="Tritt A."/>
            <person name="Tisserant E."/>
            <person name="Crous P.W."/>
            <person name="Henrissat B."/>
            <person name="Nehls U."/>
            <person name="Egli S."/>
            <person name="Spatafora J.W."/>
            <person name="Grigoriev I.V."/>
            <person name="Martin F.M."/>
        </authorList>
    </citation>
    <scope>NUCLEOTIDE SEQUENCE [LARGE SCALE GENOMIC DNA]</scope>
    <source>
        <strain evidence="9 10">CBS 207.34</strain>
    </source>
</reference>
<dbReference type="SUPFAM" id="SSF53474">
    <property type="entry name" value="alpha/beta-Hydrolases"/>
    <property type="match status" value="1"/>
</dbReference>
<evidence type="ECO:0000259" key="8">
    <source>
        <dbReference type="Pfam" id="PF05057"/>
    </source>
</evidence>
<dbReference type="InterPro" id="IPR052374">
    <property type="entry name" value="SERAC1"/>
</dbReference>
<sequence length="282" mass="31323">GVKVLHEPSDGLAAIVDIIFVYGLTGNVYNTWLDKDCRIHWPSQLLKEDILDARILSFGYDADVAHWFSAASVNRIGNHAEALLGALTRRRERTNSEYRKIIFVVHSLGGLVVQNALALSKSSPEAHLQKFEANTIGLAFLGTPHFGADLASWGRYGARLLNIVKRANEDIVQVLQPDSEMLATIQKRFHEILRSRQALNQPISVTCFHEELPVPVLGMVVELRSAILPGYPNFGIHATHTEMAKFSDRECNGYDTVVGELCRWAKAGRKVVQSTVLQEGGR</sequence>
<evidence type="ECO:0000256" key="4">
    <source>
        <dbReference type="ARBA" id="ARBA00007920"/>
    </source>
</evidence>
<evidence type="ECO:0000256" key="6">
    <source>
        <dbReference type="ARBA" id="ARBA00023128"/>
    </source>
</evidence>
<evidence type="ECO:0000256" key="7">
    <source>
        <dbReference type="ARBA" id="ARBA00023136"/>
    </source>
</evidence>
<name>A0A8E2EQQ2_9PEZI</name>
<keyword evidence="7" id="KW-0472">Membrane</keyword>
<dbReference type="InterPro" id="IPR029058">
    <property type="entry name" value="AB_hydrolase_fold"/>
</dbReference>
<dbReference type="Proteomes" id="UP000250140">
    <property type="component" value="Unassembled WGS sequence"/>
</dbReference>
<dbReference type="InterPro" id="IPR007751">
    <property type="entry name" value="DUF676_lipase-like"/>
</dbReference>
<gene>
    <name evidence="9" type="ORF">AOQ84DRAFT_420442</name>
</gene>
<dbReference type="GO" id="GO:0005783">
    <property type="term" value="C:endoplasmic reticulum"/>
    <property type="evidence" value="ECO:0007669"/>
    <property type="project" value="UniProtKB-SubCell"/>
</dbReference>
<evidence type="ECO:0000256" key="5">
    <source>
        <dbReference type="ARBA" id="ARBA00022824"/>
    </source>
</evidence>
<evidence type="ECO:0000256" key="2">
    <source>
        <dbReference type="ARBA" id="ARBA00004240"/>
    </source>
</evidence>
<dbReference type="GO" id="GO:0005739">
    <property type="term" value="C:mitochondrion"/>
    <property type="evidence" value="ECO:0007669"/>
    <property type="project" value="UniProtKB-SubCell"/>
</dbReference>
<evidence type="ECO:0000256" key="1">
    <source>
        <dbReference type="ARBA" id="ARBA00004173"/>
    </source>
</evidence>
<accession>A0A8E2EQQ2</accession>
<dbReference type="EMBL" id="KV750809">
    <property type="protein sequence ID" value="OCL03100.1"/>
    <property type="molecule type" value="Genomic_DNA"/>
</dbReference>
<dbReference type="OrthoDB" id="427518at2759"/>
<comment type="subcellular location">
    <subcellularLocation>
        <location evidence="2">Endoplasmic reticulum</location>
    </subcellularLocation>
    <subcellularLocation>
        <location evidence="3">Membrane</location>
    </subcellularLocation>
    <subcellularLocation>
        <location evidence="1">Mitochondrion</location>
    </subcellularLocation>
</comment>
<dbReference type="PANTHER" id="PTHR48182:SF2">
    <property type="entry name" value="PROTEIN SERAC1"/>
    <property type="match status" value="1"/>
</dbReference>
<feature type="non-terminal residue" evidence="9">
    <location>
        <position position="1"/>
    </location>
</feature>
<dbReference type="Pfam" id="PF05057">
    <property type="entry name" value="DUF676"/>
    <property type="match status" value="1"/>
</dbReference>